<dbReference type="AlphaFoldDB" id="A0AAN9VTV7"/>
<proteinExistence type="predicted"/>
<evidence type="ECO:0000256" key="1">
    <source>
        <dbReference type="SAM" id="MobiDB-lite"/>
    </source>
</evidence>
<accession>A0AAN9VTV7</accession>
<evidence type="ECO:0000313" key="3">
    <source>
        <dbReference type="Proteomes" id="UP001378592"/>
    </source>
</evidence>
<name>A0AAN9VTV7_9ORTH</name>
<gene>
    <name evidence="2" type="ORF">R5R35_002728</name>
</gene>
<reference evidence="2 3" key="1">
    <citation type="submission" date="2024-03" db="EMBL/GenBank/DDBJ databases">
        <title>The genome assembly and annotation of the cricket Gryllus longicercus Weissman &amp; Gray.</title>
        <authorList>
            <person name="Szrajer S."/>
            <person name="Gray D."/>
            <person name="Ylla G."/>
        </authorList>
    </citation>
    <scope>NUCLEOTIDE SEQUENCE [LARGE SCALE GENOMIC DNA]</scope>
    <source>
        <strain evidence="2">DAG 2021-001</strain>
        <tissue evidence="2">Whole body minus gut</tissue>
    </source>
</reference>
<sequence>MRKVQLSCFLVERRYFAQLVTGELASEMSSTDNRANQKNPNHPSSGPGQKSGYSGTGTKADKDNHSNQLNPNNERFGNKQANLNNHANQLNPNNEKYQGSQKSS</sequence>
<protein>
    <submittedName>
        <fullName evidence="2">Uncharacterized protein</fullName>
    </submittedName>
</protein>
<feature type="compositionally biased region" description="Polar residues" evidence="1">
    <location>
        <begin position="27"/>
        <end position="57"/>
    </location>
</feature>
<organism evidence="2 3">
    <name type="scientific">Gryllus longicercus</name>
    <dbReference type="NCBI Taxonomy" id="2509291"/>
    <lineage>
        <taxon>Eukaryota</taxon>
        <taxon>Metazoa</taxon>
        <taxon>Ecdysozoa</taxon>
        <taxon>Arthropoda</taxon>
        <taxon>Hexapoda</taxon>
        <taxon>Insecta</taxon>
        <taxon>Pterygota</taxon>
        <taxon>Neoptera</taxon>
        <taxon>Polyneoptera</taxon>
        <taxon>Orthoptera</taxon>
        <taxon>Ensifera</taxon>
        <taxon>Gryllidea</taxon>
        <taxon>Grylloidea</taxon>
        <taxon>Gryllidae</taxon>
        <taxon>Gryllinae</taxon>
        <taxon>Gryllus</taxon>
    </lineage>
</organism>
<feature type="compositionally biased region" description="Low complexity" evidence="1">
    <location>
        <begin position="78"/>
        <end position="94"/>
    </location>
</feature>
<dbReference type="Proteomes" id="UP001378592">
    <property type="component" value="Unassembled WGS sequence"/>
</dbReference>
<keyword evidence="3" id="KW-1185">Reference proteome</keyword>
<dbReference type="EMBL" id="JAZDUA010000211">
    <property type="protein sequence ID" value="KAK7864084.1"/>
    <property type="molecule type" value="Genomic_DNA"/>
</dbReference>
<feature type="compositionally biased region" description="Polar residues" evidence="1">
    <location>
        <begin position="66"/>
        <end position="75"/>
    </location>
</feature>
<feature type="compositionally biased region" description="Polar residues" evidence="1">
    <location>
        <begin position="95"/>
        <end position="104"/>
    </location>
</feature>
<feature type="region of interest" description="Disordered" evidence="1">
    <location>
        <begin position="26"/>
        <end position="104"/>
    </location>
</feature>
<comment type="caution">
    <text evidence="2">The sequence shown here is derived from an EMBL/GenBank/DDBJ whole genome shotgun (WGS) entry which is preliminary data.</text>
</comment>
<evidence type="ECO:0000313" key="2">
    <source>
        <dbReference type="EMBL" id="KAK7864084.1"/>
    </source>
</evidence>